<accession>A0AAW3ESA0</accession>
<gene>
    <name evidence="2" type="ORF">DM48_6363</name>
</gene>
<feature type="compositionally biased region" description="Basic residues" evidence="1">
    <location>
        <begin position="238"/>
        <end position="247"/>
    </location>
</feature>
<reference evidence="2 3" key="1">
    <citation type="submission" date="2014-04" db="EMBL/GenBank/DDBJ databases">
        <authorList>
            <person name="Bishop-Lilly K.A."/>
            <person name="Broomall S.M."/>
            <person name="Chain P.S."/>
            <person name="Chertkov O."/>
            <person name="Coyne S.R."/>
            <person name="Daligault H.E."/>
            <person name="Davenport K.W."/>
            <person name="Erkkila T."/>
            <person name="Frey K.G."/>
            <person name="Gibbons H.S."/>
            <person name="Gu W."/>
            <person name="Jaissle J."/>
            <person name="Johnson S.L."/>
            <person name="Koroleva G.I."/>
            <person name="Ladner J.T."/>
            <person name="Lo C.-C."/>
            <person name="Minogue T.D."/>
            <person name="Munk C."/>
            <person name="Palacios G.F."/>
            <person name="Redden C.L."/>
            <person name="Rosenzweig C.N."/>
            <person name="Scholz M.B."/>
            <person name="Teshima H."/>
            <person name="Xu Y."/>
        </authorList>
    </citation>
    <scope>NUCLEOTIDE SEQUENCE [LARGE SCALE GENOMIC DNA]</scope>
    <source>
        <strain evidence="3">gladioli</strain>
    </source>
</reference>
<evidence type="ECO:0000313" key="3">
    <source>
        <dbReference type="Proteomes" id="UP000029590"/>
    </source>
</evidence>
<evidence type="ECO:0000313" key="2">
    <source>
        <dbReference type="EMBL" id="KGC09574.1"/>
    </source>
</evidence>
<dbReference type="AlphaFoldDB" id="A0AAW3ESA0"/>
<sequence>MAAETGDTLTAISQWAYPFPQKDSSAAVDPDAYLAALQGSDGPFPLGLNGLWHGGIHLDQDGGSSAAGNMDLGGGVRCIADGEVVAYCLDSDYQKLTYPDKSTALYSRSFTLVKHKLVLPPVPASTPDNAPNTPGKADSKQPATPPGKTSSPTPAPPSPPPGKPSVDPADTLVFFSLYMHLAPCKVYQHSAEDKNKKIWPGYYNAESVYTVKSTYMVHDKDALDEQENVKTGDPVKGIHVHRDKHGRPEKNLGILPSGSKVKIQRPARAPKGWGRIAGIVSGDIAPITPGGKVDADASTGWVYIPAFDDEINPAALDKVYVLPKPIHISAGEVIGYLGEYQNVQHASTLPPSPQRALLHVEVFAGDDLPAFISRSAARAAQLPKEPKTQLVLEKGAVLYGFKADGDLTLPEKTAVAPAKDSPESGAWAKVQIKAKPHEKADPTAYWIQRSELDSKGARKAWNEFPLSTANSPAGTNDYMRVVNIAGLTEYVDDKKHIWYQVNAGDAAQKTISGFVCASEQAHVVLQNRWVWAGFKLLSSNLAAVDLYKRFLHLKNDNATADEKTAFEASFNAAKSDALITQLDEVLLPAAQRQGKVLGEDLLSALRDTWRANRIDHLVVKYESEWGGQMSKWDALDPFMHDGLPYWKVEKGRIKQLQIWDACKEALKPLSGPSVYHLHPMGIVGNFFDPDTCACGCCLNDKIQVTRGDGQYGPIYWGELTLGNAPELAAMLARDEITPSEKRIIAAMAPNEGKLDTVQSYDDQVITAGAMQKTIRPSDGGGELPTQVADFRAQNESDYQELFARCGWTVEGSGSAARMSFSHPDVTGGQPMTGVALREKIRIGCDHGTYRKYLPNPAIAVLAHALSDARYQKLQLLDFVRRLRHYMALNPTGYPYQIDEYFQGDLGRATVLDQSVNRPGYVAGDVAASLNHLYATYPATPRNPSEWGQNRSTLERALADHYGITRRMAIQNGVSVAPGRYQTLKGTLG</sequence>
<dbReference type="EMBL" id="JPGG01000018">
    <property type="protein sequence ID" value="KGC09574.1"/>
    <property type="molecule type" value="Genomic_DNA"/>
</dbReference>
<feature type="compositionally biased region" description="Pro residues" evidence="1">
    <location>
        <begin position="153"/>
        <end position="163"/>
    </location>
</feature>
<feature type="region of interest" description="Disordered" evidence="1">
    <location>
        <begin position="233"/>
        <end position="256"/>
    </location>
</feature>
<evidence type="ECO:0008006" key="4">
    <source>
        <dbReference type="Google" id="ProtNLM"/>
    </source>
</evidence>
<organism evidence="2 3">
    <name type="scientific">Burkholderia gladioli</name>
    <name type="common">Pseudomonas marginata</name>
    <name type="synonym">Phytomonas marginata</name>
    <dbReference type="NCBI Taxonomy" id="28095"/>
    <lineage>
        <taxon>Bacteria</taxon>
        <taxon>Pseudomonadati</taxon>
        <taxon>Pseudomonadota</taxon>
        <taxon>Betaproteobacteria</taxon>
        <taxon>Burkholderiales</taxon>
        <taxon>Burkholderiaceae</taxon>
        <taxon>Burkholderia</taxon>
    </lineage>
</organism>
<proteinExistence type="predicted"/>
<feature type="region of interest" description="Disordered" evidence="1">
    <location>
        <begin position="122"/>
        <end position="166"/>
    </location>
</feature>
<evidence type="ECO:0000256" key="1">
    <source>
        <dbReference type="SAM" id="MobiDB-lite"/>
    </source>
</evidence>
<dbReference type="RefSeq" id="WP_036052169.1">
    <property type="nucleotide sequence ID" value="NZ_CADEQC010000002.1"/>
</dbReference>
<dbReference type="Proteomes" id="UP000029590">
    <property type="component" value="Unassembled WGS sequence"/>
</dbReference>
<name>A0AAW3ESA0_BURGA</name>
<comment type="caution">
    <text evidence="2">The sequence shown here is derived from an EMBL/GenBank/DDBJ whole genome shotgun (WGS) entry which is preliminary data.</text>
</comment>
<dbReference type="KEGG" id="bgo:BM43_2534"/>
<protein>
    <recommendedName>
        <fullName evidence="4">Calcium-binding protein</fullName>
    </recommendedName>
</protein>